<dbReference type="AlphaFoldDB" id="A0A7Y2P2B4"/>
<feature type="transmembrane region" description="Helical" evidence="2">
    <location>
        <begin position="164"/>
        <end position="186"/>
    </location>
</feature>
<feature type="transmembrane region" description="Helical" evidence="2">
    <location>
        <begin position="251"/>
        <end position="270"/>
    </location>
</feature>
<evidence type="ECO:0000313" key="4">
    <source>
        <dbReference type="Proteomes" id="UP000533905"/>
    </source>
</evidence>
<accession>A0A7Y2P2B4</accession>
<name>A0A7Y2P2B4_9BURK</name>
<keyword evidence="2" id="KW-0472">Membrane</keyword>
<comment type="caution">
    <text evidence="3">The sequence shown here is derived from an EMBL/GenBank/DDBJ whole genome shotgun (WGS) entry which is preliminary data.</text>
</comment>
<gene>
    <name evidence="3" type="ORF">HGB41_17395</name>
</gene>
<sequence>MKRLSMLRAWQAAVSLACLVVLFLWQAEFRHRMAATERGTQGSLGLAFEHSAETAVGRASHQLRVQAVDTGSTAAGAVASGALLRFDRPFDPWRRYAPGEAVDVALMRAGAAPVPLTLRAAAVPVPRADAADSLARLLLALPAVVFCLVLAFKGGRQDAHRSLSLCFLAMSLNVFVSFNYLPAGLLLSFGKLANLATYPLTWYLCVRFTLRYQCYLATPSRLWITGAFPAYRVLAFACSAYALWFGCGFEAPGLGLLTLAVAGGGLVLSAASLAEGGRQSSGQLRQRHRWLLLSIMAGAVPGMAATLPGLDAAGPFGLRLAVFSCYAGLLLMYAGLAYGVLRHRVFNFQFAFGRAVVYSIVSTLLVCCIGLAEWLAAPLLNDPQSMVRRLGIASAAVALLTYLAFHLLHHKLEHAIEKLLFRQWHEKEQALREFIRRAAHITTPDRLLAAFAAALDDFTSCAGAAIYLPAPDGSLRQSACTLPGAPAGFTAEQSRHGANRGQGLPGILPGQLVMPMSHRGRLDGLVIVGARIDAESYRPDECEAIAFAAQQVGLDLDALRLDQLERDLAVLEREAAQHEVAWRLLAGRRAGVRSVVTTAGHG</sequence>
<feature type="transmembrane region" description="Helical" evidence="2">
    <location>
        <begin position="389"/>
        <end position="408"/>
    </location>
</feature>
<organism evidence="3 4">
    <name type="scientific">Telluria aromaticivorans</name>
    <dbReference type="NCBI Taxonomy" id="2725995"/>
    <lineage>
        <taxon>Bacteria</taxon>
        <taxon>Pseudomonadati</taxon>
        <taxon>Pseudomonadota</taxon>
        <taxon>Betaproteobacteria</taxon>
        <taxon>Burkholderiales</taxon>
        <taxon>Oxalobacteraceae</taxon>
        <taxon>Telluria group</taxon>
        <taxon>Telluria</taxon>
    </lineage>
</organism>
<dbReference type="EMBL" id="JABAIV010000006">
    <property type="protein sequence ID" value="NNG24764.1"/>
    <property type="molecule type" value="Genomic_DNA"/>
</dbReference>
<protein>
    <recommendedName>
        <fullName evidence="5">GAF domain-containing protein</fullName>
    </recommendedName>
</protein>
<keyword evidence="4" id="KW-1185">Reference proteome</keyword>
<keyword evidence="1" id="KW-0175">Coiled coil</keyword>
<feature type="transmembrane region" description="Helical" evidence="2">
    <location>
        <begin position="192"/>
        <end position="210"/>
    </location>
</feature>
<evidence type="ECO:0000256" key="1">
    <source>
        <dbReference type="SAM" id="Coils"/>
    </source>
</evidence>
<dbReference type="RefSeq" id="WP_171086720.1">
    <property type="nucleotide sequence ID" value="NZ_JABAIV010000006.1"/>
</dbReference>
<evidence type="ECO:0000313" key="3">
    <source>
        <dbReference type="EMBL" id="NNG24764.1"/>
    </source>
</evidence>
<evidence type="ECO:0008006" key="5">
    <source>
        <dbReference type="Google" id="ProtNLM"/>
    </source>
</evidence>
<reference evidence="3 4" key="1">
    <citation type="submission" date="2020-04" db="EMBL/GenBank/DDBJ databases">
        <title>Massilia sp. nov., a cold adapted bacteria isolated from Arctic soil.</title>
        <authorList>
            <person name="Son J."/>
            <person name="Ka J.-O."/>
        </authorList>
    </citation>
    <scope>NUCLEOTIDE SEQUENCE [LARGE SCALE GENOMIC DNA]</scope>
    <source>
        <strain evidence="3 4">ML15P13</strain>
    </source>
</reference>
<dbReference type="SUPFAM" id="SSF55781">
    <property type="entry name" value="GAF domain-like"/>
    <property type="match status" value="1"/>
</dbReference>
<feature type="transmembrane region" description="Helical" evidence="2">
    <location>
        <begin position="134"/>
        <end position="152"/>
    </location>
</feature>
<feature type="transmembrane region" description="Helical" evidence="2">
    <location>
        <begin position="352"/>
        <end position="377"/>
    </location>
</feature>
<feature type="transmembrane region" description="Helical" evidence="2">
    <location>
        <begin position="222"/>
        <end position="245"/>
    </location>
</feature>
<feature type="transmembrane region" description="Helical" evidence="2">
    <location>
        <begin position="290"/>
        <end position="310"/>
    </location>
</feature>
<keyword evidence="2" id="KW-1133">Transmembrane helix</keyword>
<keyword evidence="2" id="KW-0812">Transmembrane</keyword>
<evidence type="ECO:0000256" key="2">
    <source>
        <dbReference type="SAM" id="Phobius"/>
    </source>
</evidence>
<proteinExistence type="predicted"/>
<dbReference type="Proteomes" id="UP000533905">
    <property type="component" value="Unassembled WGS sequence"/>
</dbReference>
<feature type="coiled-coil region" evidence="1">
    <location>
        <begin position="554"/>
        <end position="581"/>
    </location>
</feature>
<feature type="transmembrane region" description="Helical" evidence="2">
    <location>
        <begin position="316"/>
        <end position="340"/>
    </location>
</feature>